<evidence type="ECO:0000313" key="2">
    <source>
        <dbReference type="Proteomes" id="UP000268014"/>
    </source>
</evidence>
<evidence type="ECO:0000313" key="1">
    <source>
        <dbReference type="EMBL" id="VDO20892.1"/>
    </source>
</evidence>
<reference evidence="1 2" key="2">
    <citation type="submission" date="2018-11" db="EMBL/GenBank/DDBJ databases">
        <authorList>
            <consortium name="Pathogen Informatics"/>
        </authorList>
    </citation>
    <scope>NUCLEOTIDE SEQUENCE [LARGE SCALE GENOMIC DNA]</scope>
    <source>
        <strain evidence="1 2">MHpl1</strain>
    </source>
</reference>
<dbReference type="EMBL" id="UZAF01016119">
    <property type="protein sequence ID" value="VDO20892.1"/>
    <property type="molecule type" value="Genomic_DNA"/>
</dbReference>
<organism evidence="3">
    <name type="scientific">Haemonchus placei</name>
    <name type="common">Barber's pole worm</name>
    <dbReference type="NCBI Taxonomy" id="6290"/>
    <lineage>
        <taxon>Eukaryota</taxon>
        <taxon>Metazoa</taxon>
        <taxon>Ecdysozoa</taxon>
        <taxon>Nematoda</taxon>
        <taxon>Chromadorea</taxon>
        <taxon>Rhabditida</taxon>
        <taxon>Rhabditina</taxon>
        <taxon>Rhabditomorpha</taxon>
        <taxon>Strongyloidea</taxon>
        <taxon>Trichostrongylidae</taxon>
        <taxon>Haemonchus</taxon>
    </lineage>
</organism>
<keyword evidence="2" id="KW-1185">Reference proteome</keyword>
<dbReference type="OrthoDB" id="5860136at2759"/>
<gene>
    <name evidence="1" type="ORF">HPLM_LOCUS3429</name>
</gene>
<reference evidence="3" key="1">
    <citation type="submission" date="2017-02" db="UniProtKB">
        <authorList>
            <consortium name="WormBaseParasite"/>
        </authorList>
    </citation>
    <scope>IDENTIFICATION</scope>
</reference>
<dbReference type="Proteomes" id="UP000268014">
    <property type="component" value="Unassembled WGS sequence"/>
</dbReference>
<accession>A0A0N4W1D2</accession>
<proteinExistence type="predicted"/>
<dbReference type="AlphaFoldDB" id="A0A0N4W1D2"/>
<evidence type="ECO:0000313" key="3">
    <source>
        <dbReference type="WBParaSite" id="HPLM_0000343701-mRNA-1"/>
    </source>
</evidence>
<protein>
    <submittedName>
        <fullName evidence="3">DDE Tnp4 domain-containing protein</fullName>
    </submittedName>
</protein>
<name>A0A0N4W1D2_HAEPC</name>
<sequence>MDETLCRSLNTSINLEYFATLASEWEDSAIDNINEEHNRFVKHLHNSARKAERLQRGIARTTCNHQQTSELAKLCRKSVKEVLKERRAAGKSIHKAWRSFANNKTKVLSLRRHVLPDPDLFDNHIYLHIHQFRGYGYVAPSVLPSEIRHAITAMKYHLKNLPPVIVRTLARLFTRYLCAHVRKTSKTVMQYKKVDPDDTGNYRPICLLIGRVLQGQPYERAGFRRGFTFETLKTEAVIESLGNQGFDYCLCIEGLKGMGVKVDNRYSHHFRFAGGIVLITPNIEQAERMLAGFDRVYDVHENGLVPNAPFTSNGTCISECSSYVYLDGKKRAAWVAFKYIEEEAKKTKNIQLRAHLFNTAVLPALTYASETWILRKQDERISLYTQVQKGAPGSANKSKIRPDTAVTEWTPWGVKRAPGRPPIRWSHF</sequence>
<dbReference type="WBParaSite" id="HPLM_0000343701-mRNA-1">
    <property type="protein sequence ID" value="HPLM_0000343701-mRNA-1"/>
    <property type="gene ID" value="HPLM_0000343701"/>
</dbReference>